<dbReference type="AlphaFoldDB" id="A0A420HQ52"/>
<protein>
    <submittedName>
        <fullName evidence="1">Uncharacterized protein</fullName>
    </submittedName>
</protein>
<organism evidence="1 2">
    <name type="scientific">Golovinomyces cichoracearum</name>
    <dbReference type="NCBI Taxonomy" id="62708"/>
    <lineage>
        <taxon>Eukaryota</taxon>
        <taxon>Fungi</taxon>
        <taxon>Dikarya</taxon>
        <taxon>Ascomycota</taxon>
        <taxon>Pezizomycotina</taxon>
        <taxon>Leotiomycetes</taxon>
        <taxon>Erysiphales</taxon>
        <taxon>Erysiphaceae</taxon>
        <taxon>Golovinomyces</taxon>
    </lineage>
</organism>
<proteinExistence type="predicted"/>
<dbReference type="EMBL" id="MCBR01017440">
    <property type="protein sequence ID" value="RKF59561.1"/>
    <property type="molecule type" value="Genomic_DNA"/>
</dbReference>
<evidence type="ECO:0000313" key="1">
    <source>
        <dbReference type="EMBL" id="RKF59561.1"/>
    </source>
</evidence>
<comment type="caution">
    <text evidence="1">The sequence shown here is derived from an EMBL/GenBank/DDBJ whole genome shotgun (WGS) entry which is preliminary data.</text>
</comment>
<sequence length="89" mass="10585">MDIRKDIHLSSGYMLNFFWDNPLLPYADMRSNWKTLTKWIQYNLLFGTDLLQRGHKSQSLIEQTEVICQYLKGDNILNINRTTPHNDKI</sequence>
<evidence type="ECO:0000313" key="2">
    <source>
        <dbReference type="Proteomes" id="UP000285405"/>
    </source>
</evidence>
<accession>A0A420HQ52</accession>
<dbReference type="Proteomes" id="UP000285405">
    <property type="component" value="Unassembled WGS sequence"/>
</dbReference>
<reference evidence="1 2" key="1">
    <citation type="journal article" date="2018" name="BMC Genomics">
        <title>Comparative genome analyses reveal sequence features reflecting distinct modes of host-adaptation between dicot and monocot powdery mildew.</title>
        <authorList>
            <person name="Wu Y."/>
            <person name="Ma X."/>
            <person name="Pan Z."/>
            <person name="Kale S.D."/>
            <person name="Song Y."/>
            <person name="King H."/>
            <person name="Zhang Q."/>
            <person name="Presley C."/>
            <person name="Deng X."/>
            <person name="Wei C.I."/>
            <person name="Xiao S."/>
        </authorList>
    </citation>
    <scope>NUCLEOTIDE SEQUENCE [LARGE SCALE GENOMIC DNA]</scope>
    <source>
        <strain evidence="1">UCSC1</strain>
    </source>
</reference>
<gene>
    <name evidence="1" type="ORF">GcC1_174017</name>
</gene>
<name>A0A420HQ52_9PEZI</name>